<reference evidence="2" key="1">
    <citation type="journal article" date="2019" name="Int. J. Syst. Evol. Microbiol.">
        <title>The Global Catalogue of Microorganisms (GCM) 10K type strain sequencing project: providing services to taxonomists for standard genome sequencing and annotation.</title>
        <authorList>
            <consortium name="The Broad Institute Genomics Platform"/>
            <consortium name="The Broad Institute Genome Sequencing Center for Infectious Disease"/>
            <person name="Wu L."/>
            <person name="Ma J."/>
        </authorList>
    </citation>
    <scope>NUCLEOTIDE SEQUENCE [LARGE SCALE GENOMIC DNA]</scope>
    <source>
        <strain evidence="2">KCTC 42964</strain>
    </source>
</reference>
<protein>
    <recommendedName>
        <fullName evidence="3">Magnesium transporter MgtE intracellular domain-containing protein</fullName>
    </recommendedName>
</protein>
<dbReference type="RefSeq" id="WP_379905579.1">
    <property type="nucleotide sequence ID" value="NZ_JBHRTR010000046.1"/>
</dbReference>
<evidence type="ECO:0000313" key="1">
    <source>
        <dbReference type="EMBL" id="MFC3230421.1"/>
    </source>
</evidence>
<gene>
    <name evidence="1" type="ORF">ACFOGJ_24445</name>
</gene>
<dbReference type="EMBL" id="JBHRTR010000046">
    <property type="protein sequence ID" value="MFC3230421.1"/>
    <property type="molecule type" value="Genomic_DNA"/>
</dbReference>
<name>A0ABV7L7N7_9PROT</name>
<organism evidence="1 2">
    <name type="scientific">Marinibaculum pumilum</name>
    <dbReference type="NCBI Taxonomy" id="1766165"/>
    <lineage>
        <taxon>Bacteria</taxon>
        <taxon>Pseudomonadati</taxon>
        <taxon>Pseudomonadota</taxon>
        <taxon>Alphaproteobacteria</taxon>
        <taxon>Rhodospirillales</taxon>
        <taxon>Rhodospirillaceae</taxon>
        <taxon>Marinibaculum</taxon>
    </lineage>
</organism>
<proteinExistence type="predicted"/>
<sequence length="62" mass="6771">MSATKLVAFLRALPEKQREEMIARMQPQEQAMIRSLLISAKDSNAADIDEVAQELGGAGKGR</sequence>
<keyword evidence="2" id="KW-1185">Reference proteome</keyword>
<comment type="caution">
    <text evidence="1">The sequence shown here is derived from an EMBL/GenBank/DDBJ whole genome shotgun (WGS) entry which is preliminary data.</text>
</comment>
<evidence type="ECO:0000313" key="2">
    <source>
        <dbReference type="Proteomes" id="UP001595528"/>
    </source>
</evidence>
<evidence type="ECO:0008006" key="3">
    <source>
        <dbReference type="Google" id="ProtNLM"/>
    </source>
</evidence>
<dbReference type="Proteomes" id="UP001595528">
    <property type="component" value="Unassembled WGS sequence"/>
</dbReference>
<accession>A0ABV7L7N7</accession>